<evidence type="ECO:0000313" key="7">
    <source>
        <dbReference type="Ensembl" id="ENSSMAP00000006288.2"/>
    </source>
</evidence>
<feature type="transmembrane region" description="Helical" evidence="5">
    <location>
        <begin position="237"/>
        <end position="257"/>
    </location>
</feature>
<dbReference type="AlphaFoldDB" id="A0A8D2ZR71"/>
<evidence type="ECO:0000256" key="2">
    <source>
        <dbReference type="ARBA" id="ARBA00022729"/>
    </source>
</evidence>
<name>A0A8D2ZR71_SCOMX</name>
<keyword evidence="5" id="KW-0812">Transmembrane</keyword>
<protein>
    <recommendedName>
        <fullName evidence="6">Ig-like domain-containing protein</fullName>
    </recommendedName>
</protein>
<dbReference type="InterPro" id="IPR036179">
    <property type="entry name" value="Ig-like_dom_sf"/>
</dbReference>
<dbReference type="GO" id="GO:0005911">
    <property type="term" value="C:cell-cell junction"/>
    <property type="evidence" value="ECO:0007669"/>
    <property type="project" value="TreeGrafter"/>
</dbReference>
<dbReference type="Gene3D" id="2.60.40.10">
    <property type="entry name" value="Immunoglobulins"/>
    <property type="match status" value="2"/>
</dbReference>
<dbReference type="Proteomes" id="UP000694558">
    <property type="component" value="Chromosome 2"/>
</dbReference>
<feature type="transmembrane region" description="Helical" evidence="5">
    <location>
        <begin position="205"/>
        <end position="231"/>
    </location>
</feature>
<reference evidence="7" key="2">
    <citation type="submission" date="2025-08" db="UniProtKB">
        <authorList>
            <consortium name="Ensembl"/>
        </authorList>
    </citation>
    <scope>IDENTIFICATION</scope>
</reference>
<dbReference type="Ensembl" id="ENSSMAT00000006371.2">
    <property type="protein sequence ID" value="ENSSMAP00000006288.2"/>
    <property type="gene ID" value="ENSSMAG00000003893.2"/>
</dbReference>
<comment type="subcellular location">
    <subcellularLocation>
        <location evidence="1">Membrane</location>
    </subcellularLocation>
</comment>
<proteinExistence type="predicted"/>
<dbReference type="PANTHER" id="PTHR12080">
    <property type="entry name" value="SIGNALING LYMPHOCYTIC ACTIVATION MOLECULE"/>
    <property type="match status" value="1"/>
</dbReference>
<evidence type="ECO:0000256" key="4">
    <source>
        <dbReference type="ARBA" id="ARBA00023180"/>
    </source>
</evidence>
<sequence>FKCVVPPLAEVIGYLGDTIVLPSGADPSWNLSKIEWSTFSNTTWIATYRNGKKNIERIARYKGRLGLNSITGDLTIRNLNREDAREYRVDLSQTSTHKSGKTRLTVRQHLQKPTIRTLFNVPEEGGCLMVLSCSSTDDSVDLSWQVEPLTAFDARNAKTNPRVLVTFVNSTGNRVKFTCTSSKATEKASSAVAPRCDGKATINGITFVMVFCTWLFTQTCNICHLICVLHYHSYYSYSISFCLWAAVICGSPAWGLNKDILLYGRPKRPKAEHQILYN</sequence>
<accession>A0A8D2ZR71</accession>
<keyword evidence="4" id="KW-0325">Glycoprotein</keyword>
<dbReference type="PROSITE" id="PS50835">
    <property type="entry name" value="IG_LIKE"/>
    <property type="match status" value="1"/>
</dbReference>
<evidence type="ECO:0000256" key="5">
    <source>
        <dbReference type="SAM" id="Phobius"/>
    </source>
</evidence>
<keyword evidence="2" id="KW-0732">Signal</keyword>
<evidence type="ECO:0000313" key="8">
    <source>
        <dbReference type="Proteomes" id="UP000694558"/>
    </source>
</evidence>
<dbReference type="InterPro" id="IPR007110">
    <property type="entry name" value="Ig-like_dom"/>
</dbReference>
<evidence type="ECO:0000256" key="1">
    <source>
        <dbReference type="ARBA" id="ARBA00004370"/>
    </source>
</evidence>
<feature type="domain" description="Ig-like" evidence="6">
    <location>
        <begin position="113"/>
        <end position="193"/>
    </location>
</feature>
<dbReference type="InterPro" id="IPR013783">
    <property type="entry name" value="Ig-like_fold"/>
</dbReference>
<keyword evidence="5" id="KW-1133">Transmembrane helix</keyword>
<dbReference type="PANTHER" id="PTHR12080:SF59">
    <property type="entry name" value="HEPATIC AND GLIAL CELL ADHESION MOLECULE"/>
    <property type="match status" value="1"/>
</dbReference>
<reference evidence="7" key="1">
    <citation type="submission" date="2023-05" db="EMBL/GenBank/DDBJ databases">
        <title>High-quality long-read genome of Scophthalmus maximus.</title>
        <authorList>
            <person name="Lien S."/>
            <person name="Martinez P."/>
        </authorList>
    </citation>
    <scope>NUCLEOTIDE SEQUENCE [LARGE SCALE GENOMIC DNA]</scope>
</reference>
<evidence type="ECO:0000259" key="6">
    <source>
        <dbReference type="PROSITE" id="PS50835"/>
    </source>
</evidence>
<dbReference type="GeneTree" id="ENSGT00940000172777"/>
<dbReference type="SUPFAM" id="SSF48726">
    <property type="entry name" value="Immunoglobulin"/>
    <property type="match status" value="1"/>
</dbReference>
<dbReference type="SMART" id="SM00409">
    <property type="entry name" value="IG"/>
    <property type="match status" value="1"/>
</dbReference>
<evidence type="ECO:0000256" key="3">
    <source>
        <dbReference type="ARBA" id="ARBA00023136"/>
    </source>
</evidence>
<dbReference type="InterPro" id="IPR003599">
    <property type="entry name" value="Ig_sub"/>
</dbReference>
<dbReference type="InterPro" id="IPR015631">
    <property type="entry name" value="CD2/SLAM_rcpt"/>
</dbReference>
<keyword evidence="3 5" id="KW-0472">Membrane</keyword>
<organism evidence="7 8">
    <name type="scientific">Scophthalmus maximus</name>
    <name type="common">Turbot</name>
    <name type="synonym">Psetta maxima</name>
    <dbReference type="NCBI Taxonomy" id="52904"/>
    <lineage>
        <taxon>Eukaryota</taxon>
        <taxon>Metazoa</taxon>
        <taxon>Chordata</taxon>
        <taxon>Craniata</taxon>
        <taxon>Vertebrata</taxon>
        <taxon>Euteleostomi</taxon>
        <taxon>Actinopterygii</taxon>
        <taxon>Neopterygii</taxon>
        <taxon>Teleostei</taxon>
        <taxon>Neoteleostei</taxon>
        <taxon>Acanthomorphata</taxon>
        <taxon>Carangaria</taxon>
        <taxon>Pleuronectiformes</taxon>
        <taxon>Pleuronectoidei</taxon>
        <taxon>Scophthalmidae</taxon>
        <taxon>Scophthalmus</taxon>
    </lineage>
</organism>
<dbReference type="GO" id="GO:0016020">
    <property type="term" value="C:membrane"/>
    <property type="evidence" value="ECO:0007669"/>
    <property type="project" value="UniProtKB-SubCell"/>
</dbReference>